<dbReference type="GO" id="GO:0005524">
    <property type="term" value="F:ATP binding"/>
    <property type="evidence" value="ECO:0007669"/>
    <property type="project" value="UniProtKB-KW"/>
</dbReference>
<proteinExistence type="inferred from homology"/>
<keyword evidence="2 4" id="KW-0547">Nucleotide-binding</keyword>
<evidence type="ECO:0008006" key="8">
    <source>
        <dbReference type="Google" id="ProtNLM"/>
    </source>
</evidence>
<dbReference type="FunFam" id="3.30.420.40:FF:000004">
    <property type="entry name" value="Molecular chaperone DnaK"/>
    <property type="match status" value="1"/>
</dbReference>
<dbReference type="PANTHER" id="PTHR19375">
    <property type="entry name" value="HEAT SHOCK PROTEIN 70KDA"/>
    <property type="match status" value="1"/>
</dbReference>
<keyword evidence="3 4" id="KW-0067">ATP-binding</keyword>
<feature type="region of interest" description="Disordered" evidence="5">
    <location>
        <begin position="1"/>
        <end position="33"/>
    </location>
</feature>
<organism evidence="6 7">
    <name type="scientific">Allacma fusca</name>
    <dbReference type="NCBI Taxonomy" id="39272"/>
    <lineage>
        <taxon>Eukaryota</taxon>
        <taxon>Metazoa</taxon>
        <taxon>Ecdysozoa</taxon>
        <taxon>Arthropoda</taxon>
        <taxon>Hexapoda</taxon>
        <taxon>Collembola</taxon>
        <taxon>Symphypleona</taxon>
        <taxon>Sminthuridae</taxon>
        <taxon>Allacma</taxon>
    </lineage>
</organism>
<name>A0A8J2JFL9_9HEXA</name>
<evidence type="ECO:0000256" key="2">
    <source>
        <dbReference type="ARBA" id="ARBA00022741"/>
    </source>
</evidence>
<dbReference type="PROSITE" id="PS00329">
    <property type="entry name" value="HSP70_2"/>
    <property type="match status" value="1"/>
</dbReference>
<evidence type="ECO:0000256" key="5">
    <source>
        <dbReference type="SAM" id="MobiDB-lite"/>
    </source>
</evidence>
<dbReference type="PROSITE" id="PS01036">
    <property type="entry name" value="HSP70_3"/>
    <property type="match status" value="1"/>
</dbReference>
<dbReference type="AlphaFoldDB" id="A0A8J2JFL9"/>
<dbReference type="FunFam" id="3.30.30.30:FF:000005">
    <property type="entry name" value="Heat shock protein ssb1"/>
    <property type="match status" value="1"/>
</dbReference>
<evidence type="ECO:0000256" key="4">
    <source>
        <dbReference type="RuleBase" id="RU003322"/>
    </source>
</evidence>
<dbReference type="PROSITE" id="PS00297">
    <property type="entry name" value="HSP70_1"/>
    <property type="match status" value="1"/>
</dbReference>
<comment type="similarity">
    <text evidence="1 4">Belongs to the heat shock protein 70 family.</text>
</comment>
<dbReference type="Pfam" id="PF00012">
    <property type="entry name" value="HSP70"/>
    <property type="match status" value="1"/>
</dbReference>
<dbReference type="Proteomes" id="UP000708208">
    <property type="component" value="Unassembled WGS sequence"/>
</dbReference>
<protein>
    <recommendedName>
        <fullName evidence="8">Heat shock protein 70</fullName>
    </recommendedName>
</protein>
<evidence type="ECO:0000256" key="1">
    <source>
        <dbReference type="ARBA" id="ARBA00007381"/>
    </source>
</evidence>
<keyword evidence="7" id="KW-1185">Reference proteome</keyword>
<dbReference type="GO" id="GO:0140662">
    <property type="term" value="F:ATP-dependent protein folding chaperone"/>
    <property type="evidence" value="ECO:0007669"/>
    <property type="project" value="InterPro"/>
</dbReference>
<sequence length="652" mass="73642">MKKRIAPKPPNLSPPESMDDADSSSKIERKVKKKYKKEMDTILKDLKLRILRTDDPSEFENAEKLEKKHEKVVKGILSSCEDKFVDVIEERRKLRTILNFQLEYYKEQLQIQINAKLRPAIGIDLGTTYSCVSVCLNGEIQIIQNEVGKNTTPSYLGIDGDHTFIGQPAKEQAYLRPLSTVFDAKRLIGRNYDDPVVQKDIELWPFEVKNVDSHPVIRVEGRNYLPEEISAEILKELKRQAEEFLSRPIADAVITVPAYFNNGQRQATKKAGELAGFNVLRILNEPTAAAITYNLHLVDLATRNVLIYDLGGGTFDVSVLTIQNGDIKIKSVGGDTHLGGEDFDNAMVDYCMKEFKNKHDLELSEGKSSEDENIKFQANKRIRRLRNECEKQKISLSAARKTVVVLDAIMNSFDMSITITREIFEDLIKDHLDKCMQIVKEVILNADLEPSDIDDIVLVGGSSHIPDVKKRLKEHFPGKNLCQTVNPDEAVAKGAAIQACLISEGENNQMSYTGQVSDVTPLSLGVTKQKIYFSEIIPKNTKIPCEKVKTYITRHDNQETMKFPIYEGEDPIAENNYKLGQIEILNIPPAPKGEQKCDVVMRIDEDGIFTIQASMAENRENQKTISICLNQNRPKFTVDELNEECEPPEALV</sequence>
<reference evidence="6" key="1">
    <citation type="submission" date="2021-06" db="EMBL/GenBank/DDBJ databases">
        <authorList>
            <person name="Hodson N. C."/>
            <person name="Mongue J. A."/>
            <person name="Jaron S. K."/>
        </authorList>
    </citation>
    <scope>NUCLEOTIDE SEQUENCE</scope>
</reference>
<dbReference type="InterPro" id="IPR013126">
    <property type="entry name" value="Hsp_70_fam"/>
</dbReference>
<evidence type="ECO:0000313" key="7">
    <source>
        <dbReference type="Proteomes" id="UP000708208"/>
    </source>
</evidence>
<dbReference type="OrthoDB" id="2401965at2759"/>
<dbReference type="InterPro" id="IPR018181">
    <property type="entry name" value="Heat_shock_70_CS"/>
</dbReference>
<dbReference type="CDD" id="cd24028">
    <property type="entry name" value="ASKHA_NBD_HSP70_HSPA1-like"/>
    <property type="match status" value="1"/>
</dbReference>
<dbReference type="FunFam" id="3.90.640.10:FF:000003">
    <property type="entry name" value="Molecular chaperone DnaK"/>
    <property type="match status" value="1"/>
</dbReference>
<accession>A0A8J2JFL9</accession>
<dbReference type="EMBL" id="CAJVCH010055788">
    <property type="protein sequence ID" value="CAG7718751.1"/>
    <property type="molecule type" value="Genomic_DNA"/>
</dbReference>
<comment type="caution">
    <text evidence="6">The sequence shown here is derived from an EMBL/GenBank/DDBJ whole genome shotgun (WGS) entry which is preliminary data.</text>
</comment>
<gene>
    <name evidence="6" type="ORF">AFUS01_LOCUS8122</name>
</gene>
<evidence type="ECO:0000313" key="6">
    <source>
        <dbReference type="EMBL" id="CAG7718751.1"/>
    </source>
</evidence>
<evidence type="ECO:0000256" key="3">
    <source>
        <dbReference type="ARBA" id="ARBA00022840"/>
    </source>
</evidence>